<dbReference type="Proteomes" id="UP001166674">
    <property type="component" value="Unassembled WGS sequence"/>
</dbReference>
<feature type="region of interest" description="Disordered" evidence="12">
    <location>
        <begin position="2535"/>
        <end position="2622"/>
    </location>
</feature>
<feature type="compositionally biased region" description="Basic and acidic residues" evidence="12">
    <location>
        <begin position="1284"/>
        <end position="1293"/>
    </location>
</feature>
<dbReference type="InterPro" id="IPR058607">
    <property type="entry name" value="HMG-box_Cic-like"/>
</dbReference>
<feature type="compositionally biased region" description="Pro residues" evidence="12">
    <location>
        <begin position="440"/>
        <end position="454"/>
    </location>
</feature>
<dbReference type="InterPro" id="IPR052412">
    <property type="entry name" value="CC-Dev_Transcription_Reg"/>
</dbReference>
<comment type="caution">
    <text evidence="14">The sequence shown here is derived from an EMBL/GenBank/DDBJ whole genome shotgun (WGS) entry which is preliminary data.</text>
</comment>
<reference evidence="14" key="1">
    <citation type="submission" date="2020-03" db="EMBL/GenBank/DDBJ databases">
        <title>Studies in the Genomics of Life Span.</title>
        <authorList>
            <person name="Glass D."/>
        </authorList>
    </citation>
    <scope>NUCLEOTIDE SEQUENCE</scope>
    <source>
        <strain evidence="14">SUZIE</strain>
        <tissue evidence="14">Muscle</tissue>
    </source>
</reference>
<feature type="compositionally biased region" description="Basic and acidic residues" evidence="12">
    <location>
        <begin position="422"/>
        <end position="431"/>
    </location>
</feature>
<dbReference type="SUPFAM" id="SSF47095">
    <property type="entry name" value="HMG-box"/>
    <property type="match status" value="1"/>
</dbReference>
<keyword evidence="2" id="KW-0597">Phosphoprotein</keyword>
<feature type="compositionally biased region" description="Pro residues" evidence="12">
    <location>
        <begin position="2300"/>
        <end position="2311"/>
    </location>
</feature>
<evidence type="ECO:0000259" key="13">
    <source>
        <dbReference type="PROSITE" id="PS50118"/>
    </source>
</evidence>
<feature type="region of interest" description="Disordered" evidence="12">
    <location>
        <begin position="1519"/>
        <end position="1639"/>
    </location>
</feature>
<dbReference type="CDD" id="cd21990">
    <property type="entry name" value="HMG-box_CIC-like"/>
    <property type="match status" value="1"/>
</dbReference>
<evidence type="ECO:0000256" key="8">
    <source>
        <dbReference type="ARBA" id="ARBA00064662"/>
    </source>
</evidence>
<feature type="compositionally biased region" description="Basic and acidic residues" evidence="12">
    <location>
        <begin position="1305"/>
        <end position="1314"/>
    </location>
</feature>
<dbReference type="Pfam" id="PF00505">
    <property type="entry name" value="HMG_box"/>
    <property type="match status" value="1"/>
</dbReference>
<evidence type="ECO:0000256" key="12">
    <source>
        <dbReference type="SAM" id="MobiDB-lite"/>
    </source>
</evidence>
<feature type="compositionally biased region" description="Pro residues" evidence="12">
    <location>
        <begin position="1525"/>
        <end position="1535"/>
    </location>
</feature>
<keyword evidence="6 11" id="KW-0539">Nucleus</keyword>
<feature type="compositionally biased region" description="Gly residues" evidence="12">
    <location>
        <begin position="1805"/>
        <end position="1815"/>
    </location>
</feature>
<keyword evidence="1" id="KW-0678">Repressor</keyword>
<feature type="region of interest" description="Disordered" evidence="12">
    <location>
        <begin position="1062"/>
        <end position="1215"/>
    </location>
</feature>
<comment type="subunit">
    <text evidence="9">Interacts with ATXN1.</text>
</comment>
<feature type="region of interest" description="Disordered" evidence="12">
    <location>
        <begin position="1284"/>
        <end position="1325"/>
    </location>
</feature>
<feature type="region of interest" description="Disordered" evidence="12">
    <location>
        <begin position="1700"/>
        <end position="1735"/>
    </location>
</feature>
<dbReference type="Pfam" id="PF16090">
    <property type="entry name" value="DUF4819"/>
    <property type="match status" value="1"/>
</dbReference>
<feature type="region of interest" description="Disordered" evidence="12">
    <location>
        <begin position="1903"/>
        <end position="1922"/>
    </location>
</feature>
<dbReference type="Gene3D" id="1.10.30.10">
    <property type="entry name" value="High mobility group box domain"/>
    <property type="match status" value="1"/>
</dbReference>
<feature type="region of interest" description="Disordered" evidence="12">
    <location>
        <begin position="684"/>
        <end position="724"/>
    </location>
</feature>
<feature type="compositionally biased region" description="Polar residues" evidence="12">
    <location>
        <begin position="1064"/>
        <end position="1086"/>
    </location>
</feature>
<dbReference type="PANTHER" id="PTHR13059">
    <property type="entry name" value="HMG-BOX TRANSCRIPTION FACTOR BBX"/>
    <property type="match status" value="1"/>
</dbReference>
<evidence type="ECO:0000256" key="9">
    <source>
        <dbReference type="ARBA" id="ARBA00065636"/>
    </source>
</evidence>
<feature type="region of interest" description="Disordered" evidence="12">
    <location>
        <begin position="1798"/>
        <end position="1817"/>
    </location>
</feature>
<feature type="region of interest" description="Disordered" evidence="12">
    <location>
        <begin position="1340"/>
        <end position="1379"/>
    </location>
</feature>
<dbReference type="GO" id="GO:0000981">
    <property type="term" value="F:DNA-binding transcription factor activity, RNA polymerase II-specific"/>
    <property type="evidence" value="ECO:0007669"/>
    <property type="project" value="TreeGrafter"/>
</dbReference>
<evidence type="ECO:0000313" key="15">
    <source>
        <dbReference type="Proteomes" id="UP001166674"/>
    </source>
</evidence>
<feature type="region of interest" description="Disordered" evidence="12">
    <location>
        <begin position="1394"/>
        <end position="1452"/>
    </location>
</feature>
<feature type="region of interest" description="Disordered" evidence="12">
    <location>
        <begin position="559"/>
        <end position="605"/>
    </location>
</feature>
<accession>A0AA41STJ7</accession>
<feature type="compositionally biased region" description="Pro residues" evidence="12">
    <location>
        <begin position="703"/>
        <end position="712"/>
    </location>
</feature>
<feature type="compositionally biased region" description="Basic and acidic residues" evidence="12">
    <location>
        <begin position="1192"/>
        <end position="1215"/>
    </location>
</feature>
<feature type="compositionally biased region" description="Pro residues" evidence="12">
    <location>
        <begin position="1135"/>
        <end position="1151"/>
    </location>
</feature>
<evidence type="ECO:0000256" key="10">
    <source>
        <dbReference type="ARBA" id="ARBA00074291"/>
    </source>
</evidence>
<dbReference type="GO" id="GO:0000977">
    <property type="term" value="F:RNA polymerase II transcription regulatory region sequence-specific DNA binding"/>
    <property type="evidence" value="ECO:0007669"/>
    <property type="project" value="TreeGrafter"/>
</dbReference>
<feature type="region of interest" description="Disordered" evidence="12">
    <location>
        <begin position="838"/>
        <end position="887"/>
    </location>
</feature>
<evidence type="ECO:0000256" key="7">
    <source>
        <dbReference type="ARBA" id="ARBA00053962"/>
    </source>
</evidence>
<dbReference type="GO" id="GO:0005634">
    <property type="term" value="C:nucleus"/>
    <property type="evidence" value="ECO:0007669"/>
    <property type="project" value="UniProtKB-UniRule"/>
</dbReference>
<feature type="compositionally biased region" description="Pro residues" evidence="12">
    <location>
        <begin position="2238"/>
        <end position="2248"/>
    </location>
</feature>
<feature type="compositionally biased region" description="Low complexity" evidence="12">
    <location>
        <begin position="2575"/>
        <end position="2586"/>
    </location>
</feature>
<feature type="compositionally biased region" description="Low complexity" evidence="12">
    <location>
        <begin position="191"/>
        <end position="200"/>
    </location>
</feature>
<evidence type="ECO:0000256" key="2">
    <source>
        <dbReference type="ARBA" id="ARBA00022553"/>
    </source>
</evidence>
<feature type="region of interest" description="Disordered" evidence="12">
    <location>
        <begin position="634"/>
        <end position="665"/>
    </location>
</feature>
<feature type="compositionally biased region" description="Acidic residues" evidence="12">
    <location>
        <begin position="90"/>
        <end position="100"/>
    </location>
</feature>
<feature type="compositionally biased region" description="Pro residues" evidence="12">
    <location>
        <begin position="2587"/>
        <end position="2598"/>
    </location>
</feature>
<dbReference type="Pfam" id="PF25981">
    <property type="entry name" value="HTH_Cic_C"/>
    <property type="match status" value="1"/>
</dbReference>
<feature type="compositionally biased region" description="Pro residues" evidence="12">
    <location>
        <begin position="2562"/>
        <end position="2574"/>
    </location>
</feature>
<feature type="compositionally biased region" description="Low complexity" evidence="12">
    <location>
        <begin position="1544"/>
        <end position="1563"/>
    </location>
</feature>
<feature type="compositionally biased region" description="Polar residues" evidence="12">
    <location>
        <begin position="634"/>
        <end position="645"/>
    </location>
</feature>
<dbReference type="PANTHER" id="PTHR13059:SF13">
    <property type="entry name" value="PROTEIN CAPICUA HOMOLOG"/>
    <property type="match status" value="1"/>
</dbReference>
<sequence>MAVGCSSHLPLVPLPPPLRGATGDARAENPGGQKMKPMKKACTGLSGPGSGSKSPPATRAKALRRRGVGEGDKPEEEDEESQPQQQLGPEEAEEGEEEETERGPGAEGPPPELHPSDPAPGPAEDPKGDGEAGRWEPSLSRKTATFKSRAPKKKYVEEHGAGSSGVAGVPEEQERTPEEAGTLGVPPRLPTSTRSSSTDTASEHSADLEDEPVEACGPGPWPPGGTSGGYDLRQLRSQRVLARRGDGLFLPAVVRQVRRSQDLGVQFPGDRALTFYEGVPGGGVDVVLDATPPPGALVVGTAVCTCVEPGVAAYREGVVVEVATKPAAYKVRLSPGSGTLPQPQQPLRREPEEAVWVARSSLRLLRPPWEPEALPRKPPVGSEEEQAEPGSTLPSCPAAVDPKQPEDAEVSKISFGGSLGAHCEEGEEKHPPALGTPALLPLPPPQLLSPPPKSPAFAGPGRPGEQPSPCQEGSQGGSRSSSVASLEKGAAPAARARTPLTAAQQKYKKGDVVCTPNGIRKKFNGKQWRRLCSRDGCMKESQRRGYCSRHLSMRTKEMEGLADGGPGGAGRPTGVAAREGSTEFDWGDETSRDSEASSVAARGDSRPRLVAPTDLSRFEFDECEAAVMLVSLGSSRSGTPSFSPVSTQSPFSPAPSPSPSPLFGFRPANFSPINASPVIQRTAVRSRHLSASTPKAGVLTPPDLGPHPPPPAPRERHSSGILPTFQTNLTFTVPISPGRRKTELLPHPGSLGAPGTGGGGAAPDFPKGDSLDSSVDSVSHTPTPSTPAGFRAVSPAVPFSRSRQPSPLLLLPPPAGLTSDPGPSVRRVPAVQRDSPVIVRNPDVPLPSKFPGDVGTAGEARAGGPGRGCRETPVPPGVASGKPGLPPPLPAPVPITVPPAAPTAVAQPMPTFGLASSPFQPVAFHPSPAALLPVLVPSSYTSHPAPKKEVIMGRPGTGPHPCEPRQPNPGLVPQATLAVADATRVATAEKPAAGGTATVAEEVRAPAGAPPCRTMYSAHRPLMPTSGAASRGLGMFVWTNVEPRSVAVFPWHSLVPFLAPSQPDPSVQPSEAQQPASHPVASNQSKEPAESAAVAHEQPPGGTGNADPGRPPGATCPESPGPGPPHTLGVVEPGKGPPPTTEEEAPGPPGEPRLDSETESDHDDAFLSIMSPEIQLPLPPGKRRTQSLSALPKERDSSSEKDGRSPNKREKDHIRRPMNAFMIFSKRHRALVHQRHPNQDNRTVSKILGEWWYALGPKEKQKYHDLAFQVKEAHFKAHPDWKWCNKDRKKSSSEAKPTSLGLAGGHKETRERSMSETGTAAAPGVSSELLSVAAQTLLSSDTKAPGSGSCGAERLHTVGGPGSARPRAFSHSGVHSLDGGEVDSQALQELTQMVSGPTSYSGPKPSTQYGAPGPFTAPGEGGALAASGRPSLLPTRASRSQRAASEDMTSDEERMVICEEEGDDDVIADDGFGTTDIDLKCKERVTDSESGDSSGEDPEGNKGFGRKVFSPVIRSSFTHCRPALDPEPPGPPDPPAAFNKGYGPTPSSSSSSPAVSSASVATSFPLGSGTFKAQESGQGSTAGPLRPPPPGSGGPTTPSKTTRFLPTDPATFRRKRPESVGVLEPPGPSVIAAPPSGGGNILQTLVLPPNKEEREGSGARVPSAPTPSLAYGTPAAPLSRPAATMVTNVVRPVSSTPVPIASKPFPTGRAEASPNDTASARTEVGAGSRVPGGSPLGVSLVYSDKKSAAATSPAPHLVAGPLLGTVGKAPATVTNLLVGTPGYGAPAPPAVQFIAQGTPSSGTTVGSGAGAGSGPNGPVPLGILQPGALGKAGGITQVQYILPTLPQQLQVAPAPAPAPGTKAAAPSGPAPTTSIRFTLPPGTSTNGKVLAATAPTPGIPILQSVPSAPPPKAQSVSPVQAPPPGGSAQLLPGKVLVPLAAPSMSVRGGGAGQPLPLVSPPFSVPVQNGAQPPSKIIQLTPVPVSTPSGLVPPLSPATLPGPTSQPQKVLLPSSTRITYVQSAGGHTLPLGTSPTSSQAGTVTSYGPTSSVALGFTSLGPSGPAFVQPLLSGQAPLLAPGQVGVSPVPSPQLPPACAAPGGPVITAFYPGSPAPTSSAPLAQPSQAPPSLVYTVATSTTPPAATILPKGPPAPATATPAPSSPFPSATGSMTYSLVAPKAQRPSPKAPQKVKAAIASIPVGSFEAGASGRPGPTPRQPLDPGPAREPTAPESELEGQPTPPAPPPLPETWPSTARSSPPPPLPTEERTGTKGPETVASKFPSSSSDWRVPGLGLESRGEPPTPPSPAPAPATAPGGSSSGSSEGSSGRAAGDTPDRKETTSTGKKVKVRPPPLKKTFDSVDKVLSEVDFEERFAELPEFRPEEVLPSPTLQSLATSPRAILGSYRKKRKNSTDLDSAPEDPTSPKRKMRRRSSCSSEPNTPKSAKCEGDIFTFDRTGTEAEDVLGELEYEKVPYSSLRRTLDQRRALVMQLFQDHGFFPSAQATAAFQARYADIFPSKVCLQLKIREVRQKIMQAATPTEQPPGAEASLPGPSPTGTAATPAPTPSPAGGPDPTSPGSDSGTAQAAPPLPPPPEPGPGQPGWEGAPQSSPPPSGPSTAATGR</sequence>
<feature type="compositionally biased region" description="Low complexity" evidence="12">
    <location>
        <begin position="2154"/>
        <end position="2166"/>
    </location>
</feature>
<keyword evidence="4 11" id="KW-0238">DNA-binding</keyword>
<dbReference type="FunFam" id="1.10.30.10:FF:000010">
    <property type="entry name" value="Capicua transcriptional repressor b"/>
    <property type="match status" value="1"/>
</dbReference>
<feature type="domain" description="HMG box" evidence="13">
    <location>
        <begin position="1214"/>
        <end position="1282"/>
    </location>
</feature>
<dbReference type="InterPro" id="IPR009071">
    <property type="entry name" value="HMG_box_dom"/>
</dbReference>
<dbReference type="EMBL" id="JAATJV010259928">
    <property type="protein sequence ID" value="MBZ3875848.1"/>
    <property type="molecule type" value="Genomic_DNA"/>
</dbReference>
<feature type="compositionally biased region" description="Pro residues" evidence="12">
    <location>
        <begin position="2212"/>
        <end position="2221"/>
    </location>
</feature>
<keyword evidence="3" id="KW-0805">Transcription regulation</keyword>
<feature type="compositionally biased region" description="Polar residues" evidence="12">
    <location>
        <begin position="1394"/>
        <end position="1409"/>
    </location>
</feature>
<feature type="DNA-binding region" description="HMG box" evidence="11">
    <location>
        <begin position="1214"/>
        <end position="1282"/>
    </location>
</feature>
<feature type="compositionally biased region" description="Low complexity" evidence="12">
    <location>
        <begin position="2312"/>
        <end position="2331"/>
    </location>
</feature>
<feature type="region of interest" description="Disordered" evidence="12">
    <location>
        <begin position="2202"/>
        <end position="2361"/>
    </location>
</feature>
<comment type="subunit">
    <text evidence="8">Found in a complex with ATXN1 and ATXN1L.</text>
</comment>
<evidence type="ECO:0000256" key="1">
    <source>
        <dbReference type="ARBA" id="ARBA00022491"/>
    </source>
</evidence>
<gene>
    <name evidence="14" type="ORF">SUZIE_134990</name>
</gene>
<feature type="compositionally biased region" description="Gly residues" evidence="12">
    <location>
        <begin position="752"/>
        <end position="761"/>
    </location>
</feature>
<feature type="region of interest" description="Disordered" evidence="12">
    <location>
        <begin position="2374"/>
        <end position="2447"/>
    </location>
</feature>
<dbReference type="InterPro" id="IPR058606">
    <property type="entry name" value="HTH_Cic_C"/>
</dbReference>
<feature type="compositionally biased region" description="Gly residues" evidence="12">
    <location>
        <begin position="562"/>
        <end position="571"/>
    </location>
</feature>
<evidence type="ECO:0000256" key="6">
    <source>
        <dbReference type="ARBA" id="ARBA00023242"/>
    </source>
</evidence>
<evidence type="ECO:0000256" key="11">
    <source>
        <dbReference type="PROSITE-ProRule" id="PRU00267"/>
    </source>
</evidence>
<proteinExistence type="predicted"/>
<feature type="region of interest" description="Disordered" evidence="12">
    <location>
        <begin position="2142"/>
        <end position="2166"/>
    </location>
</feature>
<evidence type="ECO:0000313" key="14">
    <source>
        <dbReference type="EMBL" id="MBZ3875848.1"/>
    </source>
</evidence>
<evidence type="ECO:0000256" key="4">
    <source>
        <dbReference type="ARBA" id="ARBA00023125"/>
    </source>
</evidence>
<evidence type="ECO:0000256" key="3">
    <source>
        <dbReference type="ARBA" id="ARBA00023015"/>
    </source>
</evidence>
<feature type="compositionally biased region" description="Pro residues" evidence="12">
    <location>
        <begin position="107"/>
        <end position="123"/>
    </location>
</feature>
<feature type="compositionally biased region" description="Low complexity" evidence="12">
    <location>
        <begin position="477"/>
        <end position="503"/>
    </location>
</feature>
<comment type="function">
    <text evidence="7">Transcriptional repressor which plays a role in development of the central nervous system (CNS). In concert with ATXN1 and ATXN1L, involved in brain development.</text>
</comment>
<dbReference type="SMART" id="SM00398">
    <property type="entry name" value="HMG"/>
    <property type="match status" value="1"/>
</dbReference>
<feature type="compositionally biased region" description="Basic and acidic residues" evidence="12">
    <location>
        <begin position="2374"/>
        <end position="2383"/>
    </location>
</feature>
<feature type="compositionally biased region" description="Basic and acidic residues" evidence="12">
    <location>
        <begin position="124"/>
        <end position="134"/>
    </location>
</feature>
<protein>
    <recommendedName>
        <fullName evidence="10">Protein capicua homolog</fullName>
    </recommendedName>
</protein>
<name>A0AA41STJ7_SCICA</name>
<keyword evidence="15" id="KW-1185">Reference proteome</keyword>
<dbReference type="InterPro" id="IPR036910">
    <property type="entry name" value="HMG_box_dom_sf"/>
</dbReference>
<keyword evidence="5" id="KW-0804">Transcription</keyword>
<feature type="region of interest" description="Disordered" evidence="12">
    <location>
        <begin position="1"/>
        <end position="231"/>
    </location>
</feature>
<dbReference type="InterPro" id="IPR032147">
    <property type="entry name" value="Cic_dom"/>
</dbReference>
<feature type="region of interest" description="Disordered" evidence="12">
    <location>
        <begin position="369"/>
        <end position="504"/>
    </location>
</feature>
<evidence type="ECO:0000256" key="5">
    <source>
        <dbReference type="ARBA" id="ARBA00023163"/>
    </source>
</evidence>
<organism evidence="14 15">
    <name type="scientific">Sciurus carolinensis</name>
    <name type="common">Eastern gray squirrel</name>
    <dbReference type="NCBI Taxonomy" id="30640"/>
    <lineage>
        <taxon>Eukaryota</taxon>
        <taxon>Metazoa</taxon>
        <taxon>Chordata</taxon>
        <taxon>Craniata</taxon>
        <taxon>Vertebrata</taxon>
        <taxon>Euteleostomi</taxon>
        <taxon>Mammalia</taxon>
        <taxon>Eutheria</taxon>
        <taxon>Euarchontoglires</taxon>
        <taxon>Glires</taxon>
        <taxon>Rodentia</taxon>
        <taxon>Sciuromorpha</taxon>
        <taxon>Sciuridae</taxon>
        <taxon>Sciurinae</taxon>
        <taxon>Sciurini</taxon>
        <taxon>Sciurus</taxon>
    </lineage>
</organism>
<feature type="region of interest" description="Disordered" evidence="12">
    <location>
        <begin position="1484"/>
        <end position="1507"/>
    </location>
</feature>
<dbReference type="PROSITE" id="PS50118">
    <property type="entry name" value="HMG_BOX_2"/>
    <property type="match status" value="1"/>
</dbReference>
<feature type="region of interest" description="Disordered" evidence="12">
    <location>
        <begin position="738"/>
        <end position="793"/>
    </location>
</feature>